<name>A0A2P2PT55_RHIMU</name>
<sequence length="24" mass="2828">MGFVFNFGLLKIFAYLDRRLGHVN</sequence>
<accession>A0A2P2PT55</accession>
<proteinExistence type="predicted"/>
<organism evidence="1">
    <name type="scientific">Rhizophora mucronata</name>
    <name type="common">Asiatic mangrove</name>
    <dbReference type="NCBI Taxonomy" id="61149"/>
    <lineage>
        <taxon>Eukaryota</taxon>
        <taxon>Viridiplantae</taxon>
        <taxon>Streptophyta</taxon>
        <taxon>Embryophyta</taxon>
        <taxon>Tracheophyta</taxon>
        <taxon>Spermatophyta</taxon>
        <taxon>Magnoliopsida</taxon>
        <taxon>eudicotyledons</taxon>
        <taxon>Gunneridae</taxon>
        <taxon>Pentapetalae</taxon>
        <taxon>rosids</taxon>
        <taxon>fabids</taxon>
        <taxon>Malpighiales</taxon>
        <taxon>Rhizophoraceae</taxon>
        <taxon>Rhizophora</taxon>
    </lineage>
</organism>
<protein>
    <submittedName>
        <fullName evidence="1">Uncharacterized protein</fullName>
    </submittedName>
</protein>
<evidence type="ECO:0000313" key="1">
    <source>
        <dbReference type="EMBL" id="MBX57928.1"/>
    </source>
</evidence>
<dbReference type="EMBL" id="GGEC01077444">
    <property type="protein sequence ID" value="MBX57928.1"/>
    <property type="molecule type" value="Transcribed_RNA"/>
</dbReference>
<dbReference type="AlphaFoldDB" id="A0A2P2PT55"/>
<reference evidence="1" key="1">
    <citation type="submission" date="2018-02" db="EMBL/GenBank/DDBJ databases">
        <title>Rhizophora mucronata_Transcriptome.</title>
        <authorList>
            <person name="Meera S.P."/>
            <person name="Sreeshan A."/>
            <person name="Augustine A."/>
        </authorList>
    </citation>
    <scope>NUCLEOTIDE SEQUENCE</scope>
    <source>
        <tissue evidence="1">Leaf</tissue>
    </source>
</reference>